<protein>
    <recommendedName>
        <fullName evidence="1">N-acetyltransferase domain-containing protein</fullName>
    </recommendedName>
</protein>
<dbReference type="Gene3D" id="3.40.630.30">
    <property type="match status" value="1"/>
</dbReference>
<dbReference type="Pfam" id="PF00583">
    <property type="entry name" value="Acetyltransf_1"/>
    <property type="match status" value="1"/>
</dbReference>
<dbReference type="EMBL" id="RSCK01000075">
    <property type="protein sequence ID" value="RUT05786.1"/>
    <property type="molecule type" value="Genomic_DNA"/>
</dbReference>
<name>A0AB37UCC9_9CYAN</name>
<keyword evidence="3" id="KW-1185">Reference proteome</keyword>
<evidence type="ECO:0000313" key="3">
    <source>
        <dbReference type="Proteomes" id="UP000282574"/>
    </source>
</evidence>
<dbReference type="Proteomes" id="UP000282574">
    <property type="component" value="Unassembled WGS sequence"/>
</dbReference>
<dbReference type="InterPro" id="IPR000182">
    <property type="entry name" value="GNAT_dom"/>
</dbReference>
<gene>
    <name evidence="2" type="ORF">DSM107010_54700</name>
</gene>
<comment type="caution">
    <text evidence="2">The sequence shown here is derived from an EMBL/GenBank/DDBJ whole genome shotgun (WGS) entry which is preliminary data.</text>
</comment>
<accession>A0AB37UCC9</accession>
<feature type="domain" description="N-acetyltransferase" evidence="1">
    <location>
        <begin position="3"/>
        <end position="141"/>
    </location>
</feature>
<proteinExistence type="predicted"/>
<organism evidence="2 3">
    <name type="scientific">Chroococcidiopsis cubana SAG 39.79</name>
    <dbReference type="NCBI Taxonomy" id="388085"/>
    <lineage>
        <taxon>Bacteria</taxon>
        <taxon>Bacillati</taxon>
        <taxon>Cyanobacteriota</taxon>
        <taxon>Cyanophyceae</taxon>
        <taxon>Chroococcidiopsidales</taxon>
        <taxon>Chroococcidiopsidaceae</taxon>
        <taxon>Chroococcidiopsis</taxon>
    </lineage>
</organism>
<sequence length="141" mass="15803">MEVLIRQLQESEIPAADRVFRLAFGTFIGLPDPMEFGGDANFIQSRWHANPSAAFAAIADRIIGSNLVTRWGSCASFGPLSVHPDWWNQKIAQRLIEPVVECFNTWNIQQAGLFTFPNSSKHETALYLKLGLTLFYPCNTS</sequence>
<dbReference type="RefSeq" id="WP_015155076.1">
    <property type="nucleotide sequence ID" value="NZ_JAVKZF010000001.1"/>
</dbReference>
<evidence type="ECO:0000313" key="2">
    <source>
        <dbReference type="EMBL" id="RUT05786.1"/>
    </source>
</evidence>
<dbReference type="AlphaFoldDB" id="A0AB37UCC9"/>
<dbReference type="GO" id="GO:0016747">
    <property type="term" value="F:acyltransferase activity, transferring groups other than amino-acyl groups"/>
    <property type="evidence" value="ECO:0007669"/>
    <property type="project" value="InterPro"/>
</dbReference>
<dbReference type="PROSITE" id="PS51186">
    <property type="entry name" value="GNAT"/>
    <property type="match status" value="1"/>
</dbReference>
<reference evidence="2 3" key="1">
    <citation type="journal article" date="2019" name="Genome Biol. Evol.">
        <title>Day and night: Metabolic profiles and evolutionary relationships of six axenic non-marine cyanobacteria.</title>
        <authorList>
            <person name="Will S.E."/>
            <person name="Henke P."/>
            <person name="Boedeker C."/>
            <person name="Huang S."/>
            <person name="Brinkmann H."/>
            <person name="Rohde M."/>
            <person name="Jarek M."/>
            <person name="Friedl T."/>
            <person name="Seufert S."/>
            <person name="Schumacher M."/>
            <person name="Overmann J."/>
            <person name="Neumann-Schaal M."/>
            <person name="Petersen J."/>
        </authorList>
    </citation>
    <scope>NUCLEOTIDE SEQUENCE [LARGE SCALE GENOMIC DNA]</scope>
    <source>
        <strain evidence="2 3">SAG 39.79</strain>
    </source>
</reference>
<dbReference type="SUPFAM" id="SSF55729">
    <property type="entry name" value="Acyl-CoA N-acyltransferases (Nat)"/>
    <property type="match status" value="1"/>
</dbReference>
<dbReference type="InterPro" id="IPR016181">
    <property type="entry name" value="Acyl_CoA_acyltransferase"/>
</dbReference>
<evidence type="ECO:0000259" key="1">
    <source>
        <dbReference type="PROSITE" id="PS51186"/>
    </source>
</evidence>
<dbReference type="CDD" id="cd04301">
    <property type="entry name" value="NAT_SF"/>
    <property type="match status" value="1"/>
</dbReference>